<gene>
    <name evidence="10" type="ORF">V8G57_20265</name>
</gene>
<dbReference type="NCBIfam" id="TIGR01730">
    <property type="entry name" value="RND_mfp"/>
    <property type="match status" value="1"/>
</dbReference>
<dbReference type="PANTHER" id="PTHR30158:SF3">
    <property type="entry name" value="MULTIDRUG EFFLUX PUMP SUBUNIT ACRA-RELATED"/>
    <property type="match status" value="1"/>
</dbReference>
<dbReference type="InterPro" id="IPR058624">
    <property type="entry name" value="MdtA-like_HH"/>
</dbReference>
<dbReference type="PROSITE" id="PS51257">
    <property type="entry name" value="PROKAR_LIPOPROTEIN"/>
    <property type="match status" value="1"/>
</dbReference>
<evidence type="ECO:0000259" key="9">
    <source>
        <dbReference type="Pfam" id="PF25967"/>
    </source>
</evidence>
<dbReference type="InterPro" id="IPR058627">
    <property type="entry name" value="MdtA-like_C"/>
</dbReference>
<evidence type="ECO:0000256" key="4">
    <source>
        <dbReference type="SAM" id="MobiDB-lite"/>
    </source>
</evidence>
<evidence type="ECO:0000313" key="11">
    <source>
        <dbReference type="Proteomes" id="UP001495910"/>
    </source>
</evidence>
<dbReference type="SUPFAM" id="SSF111369">
    <property type="entry name" value="HlyD-like secretion proteins"/>
    <property type="match status" value="1"/>
</dbReference>
<keyword evidence="11" id="KW-1185">Reference proteome</keyword>
<name>A0ABU9Q0E2_9BURK</name>
<feature type="chain" id="PRO_5047103517" evidence="5">
    <location>
        <begin position="31"/>
        <end position="410"/>
    </location>
</feature>
<dbReference type="Pfam" id="PF25876">
    <property type="entry name" value="HH_MFP_RND"/>
    <property type="match status" value="1"/>
</dbReference>
<organism evidence="10 11">
    <name type="scientific">Collimonas rhizosphaerae</name>
    <dbReference type="NCBI Taxonomy" id="3126357"/>
    <lineage>
        <taxon>Bacteria</taxon>
        <taxon>Pseudomonadati</taxon>
        <taxon>Pseudomonadota</taxon>
        <taxon>Betaproteobacteria</taxon>
        <taxon>Burkholderiales</taxon>
        <taxon>Oxalobacteraceae</taxon>
        <taxon>Collimonas</taxon>
    </lineage>
</organism>
<feature type="domain" description="Multidrug resistance protein MdtA-like beta-barrel" evidence="8">
    <location>
        <begin position="211"/>
        <end position="301"/>
    </location>
</feature>
<proteinExistence type="inferred from homology"/>
<dbReference type="EMBL" id="JBANDC010000017">
    <property type="protein sequence ID" value="MEM4989734.1"/>
    <property type="molecule type" value="Genomic_DNA"/>
</dbReference>
<comment type="caution">
    <text evidence="10">The sequence shown here is derived from an EMBL/GenBank/DDBJ whole genome shotgun (WGS) entry which is preliminary data.</text>
</comment>
<evidence type="ECO:0000259" key="7">
    <source>
        <dbReference type="Pfam" id="PF25917"/>
    </source>
</evidence>
<dbReference type="PANTHER" id="PTHR30158">
    <property type="entry name" value="ACRA/E-RELATED COMPONENT OF DRUG EFFLUX TRANSPORTER"/>
    <property type="match status" value="1"/>
</dbReference>
<keyword evidence="5" id="KW-0732">Signal</keyword>
<dbReference type="Proteomes" id="UP001495910">
    <property type="component" value="Unassembled WGS sequence"/>
</dbReference>
<dbReference type="Pfam" id="PF25967">
    <property type="entry name" value="RND-MFP_C"/>
    <property type="match status" value="1"/>
</dbReference>
<feature type="signal peptide" evidence="5">
    <location>
        <begin position="1"/>
        <end position="30"/>
    </location>
</feature>
<comment type="subcellular location">
    <subcellularLocation>
        <location evidence="1">Cell envelope</location>
    </subcellularLocation>
</comment>
<evidence type="ECO:0000256" key="5">
    <source>
        <dbReference type="SAM" id="SignalP"/>
    </source>
</evidence>
<dbReference type="InterPro" id="IPR058625">
    <property type="entry name" value="MdtA-like_BSH"/>
</dbReference>
<evidence type="ECO:0000256" key="1">
    <source>
        <dbReference type="ARBA" id="ARBA00004196"/>
    </source>
</evidence>
<sequence>MYPYKTHRCGANLAASLALLSLAACGPAKQAAPAPAAPQVSVITARRTSVPVSTELPGRTSAYLVAQVRARVDGIVQKRSFQEGADVKANQALYQIDPAPYRAALDSVLAARQKAEANLAAASSQAERYKVLIGGNAVSKQAYDNAVAAQGQAAADVAAARAAVASAGINLGYTSVASPITGRSSVSQVTQGAYVQASAATLLTTVQQIDPIYVDLNQPSIAGLQLRRDVASGQVKLNGAGQAKVTLTLEDGSQYPLAGTLQFNGVTVDPSTGSVTVRAIFPNPKYVLLPGMFVHARIEQGVNNQAFLVPVSGVSHNPQGQATAFVVGPDRKVVQRTLQAQDMAGGSWVVTAGLNEGDKVIVSGGQKVQAGMLVDASEAPNPVQPPPAPVPAPGAPAGPHSPAPAIVASK</sequence>
<evidence type="ECO:0000256" key="2">
    <source>
        <dbReference type="ARBA" id="ARBA00009477"/>
    </source>
</evidence>
<dbReference type="Gene3D" id="1.10.287.470">
    <property type="entry name" value="Helix hairpin bin"/>
    <property type="match status" value="1"/>
</dbReference>
<dbReference type="Gene3D" id="2.40.50.100">
    <property type="match status" value="1"/>
</dbReference>
<dbReference type="Gene3D" id="2.40.30.170">
    <property type="match status" value="1"/>
</dbReference>
<dbReference type="RefSeq" id="WP_342830900.1">
    <property type="nucleotide sequence ID" value="NZ_JBANDC010000017.1"/>
</dbReference>
<comment type="similarity">
    <text evidence="2">Belongs to the membrane fusion protein (MFP) (TC 8.A.1) family.</text>
</comment>
<dbReference type="Pfam" id="PF25917">
    <property type="entry name" value="BSH_RND"/>
    <property type="match status" value="1"/>
</dbReference>
<keyword evidence="3" id="KW-0175">Coiled coil</keyword>
<evidence type="ECO:0000256" key="3">
    <source>
        <dbReference type="SAM" id="Coils"/>
    </source>
</evidence>
<protein>
    <submittedName>
        <fullName evidence="10">Efflux RND transporter periplasmic adaptor subunit</fullName>
    </submittedName>
</protein>
<dbReference type="InterPro" id="IPR058626">
    <property type="entry name" value="MdtA-like_b-barrel"/>
</dbReference>
<feature type="compositionally biased region" description="Pro residues" evidence="4">
    <location>
        <begin position="382"/>
        <end position="402"/>
    </location>
</feature>
<dbReference type="Pfam" id="PF25944">
    <property type="entry name" value="Beta-barrel_RND"/>
    <property type="match status" value="1"/>
</dbReference>
<feature type="domain" description="Multidrug resistance protein MdtA-like alpha-helical hairpin" evidence="6">
    <location>
        <begin position="105"/>
        <end position="174"/>
    </location>
</feature>
<feature type="coiled-coil region" evidence="3">
    <location>
        <begin position="105"/>
        <end position="132"/>
    </location>
</feature>
<dbReference type="InterPro" id="IPR006143">
    <property type="entry name" value="RND_pump_MFP"/>
</dbReference>
<reference evidence="10 11" key="1">
    <citation type="submission" date="2024-02" db="EMBL/GenBank/DDBJ databases">
        <title>Draft genome sequence of Collimonas sp. strain H4R21, an effective mineral-weathering bacterial strain isolated from the beech rhizosphere.</title>
        <authorList>
            <person name="Morin E."/>
            <person name="Uroz S."/>
            <person name="Leveau J.H.J."/>
            <person name="Kumar R."/>
            <person name="Rey M.W."/>
            <person name="Pham J."/>
        </authorList>
    </citation>
    <scope>NUCLEOTIDE SEQUENCE [LARGE SCALE GENOMIC DNA]</scope>
    <source>
        <strain evidence="10 11">H4R21</strain>
    </source>
</reference>
<feature type="region of interest" description="Disordered" evidence="4">
    <location>
        <begin position="377"/>
        <end position="410"/>
    </location>
</feature>
<dbReference type="Gene3D" id="2.40.420.20">
    <property type="match status" value="1"/>
</dbReference>
<evidence type="ECO:0000259" key="6">
    <source>
        <dbReference type="Pfam" id="PF25876"/>
    </source>
</evidence>
<feature type="domain" description="Multidrug resistance protein MdtA-like C-terminal permuted SH3" evidence="9">
    <location>
        <begin position="305"/>
        <end position="367"/>
    </location>
</feature>
<accession>A0ABU9Q0E2</accession>
<evidence type="ECO:0000259" key="8">
    <source>
        <dbReference type="Pfam" id="PF25944"/>
    </source>
</evidence>
<evidence type="ECO:0000313" key="10">
    <source>
        <dbReference type="EMBL" id="MEM4989734.1"/>
    </source>
</evidence>
<feature type="domain" description="Multidrug resistance protein MdtA-like barrel-sandwich hybrid" evidence="7">
    <location>
        <begin position="65"/>
        <end position="207"/>
    </location>
</feature>